<feature type="region of interest" description="Disordered" evidence="6">
    <location>
        <begin position="49"/>
        <end position="86"/>
    </location>
</feature>
<name>A0A0D2MDW6_9CHLO</name>
<reference evidence="7 8" key="1">
    <citation type="journal article" date="2013" name="BMC Genomics">
        <title>Reconstruction of the lipid metabolism for the microalga Monoraphidium neglectum from its genome sequence reveals characteristics suitable for biofuel production.</title>
        <authorList>
            <person name="Bogen C."/>
            <person name="Al-Dilaimi A."/>
            <person name="Albersmeier A."/>
            <person name="Wichmann J."/>
            <person name="Grundmann M."/>
            <person name="Rupp O."/>
            <person name="Lauersen K.J."/>
            <person name="Blifernez-Klassen O."/>
            <person name="Kalinowski J."/>
            <person name="Goesmann A."/>
            <person name="Mussgnug J.H."/>
            <person name="Kruse O."/>
        </authorList>
    </citation>
    <scope>NUCLEOTIDE SEQUENCE [LARGE SCALE GENOMIC DNA]</scope>
    <source>
        <strain evidence="7 8">SAG 48.87</strain>
    </source>
</reference>
<comment type="subcellular location">
    <subcellularLocation>
        <location evidence="1">Membrane</location>
        <topology evidence="1">Multi-pass membrane protein</topology>
    </subcellularLocation>
</comment>
<dbReference type="InterPro" id="IPR007248">
    <property type="entry name" value="Mpv17_PMP22"/>
</dbReference>
<dbReference type="KEGG" id="mng:MNEG_14556"/>
<organism evidence="7 8">
    <name type="scientific">Monoraphidium neglectum</name>
    <dbReference type="NCBI Taxonomy" id="145388"/>
    <lineage>
        <taxon>Eukaryota</taxon>
        <taxon>Viridiplantae</taxon>
        <taxon>Chlorophyta</taxon>
        <taxon>core chlorophytes</taxon>
        <taxon>Chlorophyceae</taxon>
        <taxon>CS clade</taxon>
        <taxon>Sphaeropleales</taxon>
        <taxon>Selenastraceae</taxon>
        <taxon>Monoraphidium</taxon>
    </lineage>
</organism>
<evidence type="ECO:0000256" key="3">
    <source>
        <dbReference type="ARBA" id="ARBA00022692"/>
    </source>
</evidence>
<dbReference type="EMBL" id="KK104797">
    <property type="protein sequence ID" value="KIY93405.1"/>
    <property type="molecule type" value="Genomic_DNA"/>
</dbReference>
<evidence type="ECO:0000256" key="1">
    <source>
        <dbReference type="ARBA" id="ARBA00004141"/>
    </source>
</evidence>
<dbReference type="Proteomes" id="UP000054498">
    <property type="component" value="Unassembled WGS sequence"/>
</dbReference>
<dbReference type="OrthoDB" id="430207at2759"/>
<evidence type="ECO:0000313" key="7">
    <source>
        <dbReference type="EMBL" id="KIY93405.1"/>
    </source>
</evidence>
<keyword evidence="4" id="KW-1133">Transmembrane helix</keyword>
<dbReference type="RefSeq" id="XP_013892425.1">
    <property type="nucleotide sequence ID" value="XM_014036971.1"/>
</dbReference>
<feature type="compositionally biased region" description="Low complexity" evidence="6">
    <location>
        <begin position="50"/>
        <end position="69"/>
    </location>
</feature>
<keyword evidence="5" id="KW-0472">Membrane</keyword>
<comment type="similarity">
    <text evidence="2">Belongs to the peroxisomal membrane protein PXMP2/4 family.</text>
</comment>
<accession>A0A0D2MDW6</accession>
<dbReference type="STRING" id="145388.A0A0D2MDW6"/>
<keyword evidence="3" id="KW-0812">Transmembrane</keyword>
<evidence type="ECO:0000256" key="5">
    <source>
        <dbReference type="ARBA" id="ARBA00023136"/>
    </source>
</evidence>
<evidence type="ECO:0000256" key="6">
    <source>
        <dbReference type="SAM" id="MobiDB-lite"/>
    </source>
</evidence>
<dbReference type="GO" id="GO:0016020">
    <property type="term" value="C:membrane"/>
    <property type="evidence" value="ECO:0007669"/>
    <property type="project" value="UniProtKB-SubCell"/>
</dbReference>
<keyword evidence="8" id="KW-1185">Reference proteome</keyword>
<protein>
    <recommendedName>
        <fullName evidence="9">Protein Mpv17</fullName>
    </recommendedName>
</protein>
<proteinExistence type="inferred from homology"/>
<gene>
    <name evidence="7" type="ORF">MNEG_14556</name>
</gene>
<evidence type="ECO:0008006" key="9">
    <source>
        <dbReference type="Google" id="ProtNLM"/>
    </source>
</evidence>
<dbReference type="AlphaFoldDB" id="A0A0D2MDW6"/>
<evidence type="ECO:0000256" key="4">
    <source>
        <dbReference type="ARBA" id="ARBA00022989"/>
    </source>
</evidence>
<evidence type="ECO:0000313" key="8">
    <source>
        <dbReference type="Proteomes" id="UP000054498"/>
    </source>
</evidence>
<dbReference type="GeneID" id="25732130"/>
<evidence type="ECO:0000256" key="2">
    <source>
        <dbReference type="ARBA" id="ARBA00006824"/>
    </source>
</evidence>
<sequence length="95" mass="9768">MPALAANYYVWPAAQLLNFTLVPQDLRILYVNVISIAWTAYISNMASSTASDAPEASGGAAAAATSEAAGRAEAERQQRASGVAGAAVMSSIGEY</sequence>
<dbReference type="Pfam" id="PF04117">
    <property type="entry name" value="Mpv17_PMP22"/>
    <property type="match status" value="1"/>
</dbReference>